<dbReference type="STRING" id="364032.SAMN05443662_0941"/>
<gene>
    <name evidence="1" type="ORF">SAMN05443662_0941</name>
</gene>
<proteinExistence type="predicted"/>
<dbReference type="EMBL" id="FSRE01000002">
    <property type="protein sequence ID" value="SIN90846.1"/>
    <property type="molecule type" value="Genomic_DNA"/>
</dbReference>
<evidence type="ECO:0008006" key="3">
    <source>
        <dbReference type="Google" id="ProtNLM"/>
    </source>
</evidence>
<organism evidence="1 2">
    <name type="scientific">Sulfurivirga caldicuralii</name>
    <dbReference type="NCBI Taxonomy" id="364032"/>
    <lineage>
        <taxon>Bacteria</taxon>
        <taxon>Pseudomonadati</taxon>
        <taxon>Pseudomonadota</taxon>
        <taxon>Gammaproteobacteria</taxon>
        <taxon>Thiotrichales</taxon>
        <taxon>Piscirickettsiaceae</taxon>
        <taxon>Sulfurivirga</taxon>
    </lineage>
</organism>
<name>A0A1N6F6L7_9GAMM</name>
<reference evidence="1 2" key="1">
    <citation type="submission" date="2016-11" db="EMBL/GenBank/DDBJ databases">
        <authorList>
            <person name="Jaros S."/>
            <person name="Januszkiewicz K."/>
            <person name="Wedrychowicz H."/>
        </authorList>
    </citation>
    <scope>NUCLEOTIDE SEQUENCE [LARGE SCALE GENOMIC DNA]</scope>
    <source>
        <strain evidence="1 2">DSM 17737</strain>
    </source>
</reference>
<evidence type="ECO:0000313" key="1">
    <source>
        <dbReference type="EMBL" id="SIN90846.1"/>
    </source>
</evidence>
<keyword evidence="2" id="KW-1185">Reference proteome</keyword>
<dbReference type="RefSeq" id="WP_074201222.1">
    <property type="nucleotide sequence ID" value="NZ_FSRE01000002.1"/>
</dbReference>
<protein>
    <recommendedName>
        <fullName evidence="3">Hook-length control protein FliK</fullName>
    </recommendedName>
</protein>
<dbReference type="AlphaFoldDB" id="A0A1N6F6L7"/>
<dbReference type="Proteomes" id="UP000198461">
    <property type="component" value="Unassembled WGS sequence"/>
</dbReference>
<accession>A0A1N6F6L7</accession>
<sequence>MNLPIQPTPPPLQTLSLSSRLVDTLALKPGQLIEAEVVSVRPEQVTLKIGDQLLTARSERPLAAGQHYTLRVQFSQGQWQLIPQPSAQGTATSPLASLLTPAAQPVATALTQVLQQIPLSALPASLQPLVQQLRQHLIAPDRLSGKTLEKAVNESGLFFENRLAATRQPPQDIKSTLLKLLAEAQEKEEALVAPIRAMLRHIGHHQARTLSEQHLVVPLLFAPDSGVLQGTLVIEPDADTATSADSAKAWRALLELDFDKEGTLQLGIQLLNHSLTLQAWSDHPFWQPQLEQHLSELKAWMAESGFEVAALHWQQTPLLQPAAPKVSIKA</sequence>
<dbReference type="OrthoDB" id="6113047at2"/>
<evidence type="ECO:0000313" key="2">
    <source>
        <dbReference type="Proteomes" id="UP000198461"/>
    </source>
</evidence>